<feature type="compositionally biased region" description="Polar residues" evidence="5">
    <location>
        <begin position="150"/>
        <end position="159"/>
    </location>
</feature>
<dbReference type="PANTHER" id="PTHR31413">
    <property type="entry name" value="AFP HOMOLOG 2"/>
    <property type="match status" value="1"/>
</dbReference>
<evidence type="ECO:0000313" key="8">
    <source>
        <dbReference type="EMBL" id="KAG6382720.1"/>
    </source>
</evidence>
<feature type="domain" description="Tify" evidence="7">
    <location>
        <begin position="214"/>
        <end position="247"/>
    </location>
</feature>
<reference evidence="8" key="1">
    <citation type="submission" date="2018-01" db="EMBL/GenBank/DDBJ databases">
        <authorList>
            <person name="Mao J.F."/>
        </authorList>
    </citation>
    <scope>NUCLEOTIDE SEQUENCE</scope>
    <source>
        <strain evidence="8">Huo1</strain>
        <tissue evidence="8">Leaf</tissue>
    </source>
</reference>
<proteinExistence type="inferred from homology"/>
<dbReference type="AlphaFoldDB" id="A0A8X8VUP6"/>
<comment type="caution">
    <text evidence="8">The sequence shown here is derived from an EMBL/GenBank/DDBJ whole genome shotgun (WGS) entry which is preliminary data.</text>
</comment>
<feature type="region of interest" description="Disordered" evidence="5">
    <location>
        <begin position="1"/>
        <end position="44"/>
    </location>
</feature>
<dbReference type="InterPro" id="IPR012463">
    <property type="entry name" value="Ninja_motif"/>
</dbReference>
<name>A0A8X8VUP6_SALSN</name>
<feature type="domain" description="Ethylene-responsive binding factor-associated repression" evidence="6">
    <location>
        <begin position="42"/>
        <end position="74"/>
    </location>
</feature>
<dbReference type="GO" id="GO:0005634">
    <property type="term" value="C:nucleus"/>
    <property type="evidence" value="ECO:0007669"/>
    <property type="project" value="UniProtKB-SubCell"/>
</dbReference>
<reference evidence="8" key="2">
    <citation type="submission" date="2020-08" db="EMBL/GenBank/DDBJ databases">
        <title>Plant Genome Project.</title>
        <authorList>
            <person name="Zhang R.-G."/>
        </authorList>
    </citation>
    <scope>NUCLEOTIDE SEQUENCE</scope>
    <source>
        <strain evidence="8">Huo1</strain>
        <tissue evidence="8">Leaf</tissue>
    </source>
</reference>
<evidence type="ECO:0000313" key="9">
    <source>
        <dbReference type="Proteomes" id="UP000298416"/>
    </source>
</evidence>
<gene>
    <name evidence="8" type="ORF">SASPL_157572</name>
</gene>
<dbReference type="Pfam" id="PF07897">
    <property type="entry name" value="EAR"/>
    <property type="match status" value="1"/>
</dbReference>
<evidence type="ECO:0000256" key="2">
    <source>
        <dbReference type="ARBA" id="ARBA00006081"/>
    </source>
</evidence>
<feature type="region of interest" description="Disordered" evidence="5">
    <location>
        <begin position="129"/>
        <end position="159"/>
    </location>
</feature>
<dbReference type="InterPro" id="IPR031307">
    <property type="entry name" value="Ninja_fam"/>
</dbReference>
<dbReference type="EMBL" id="PNBA02000949">
    <property type="protein sequence ID" value="KAG6382720.1"/>
    <property type="molecule type" value="Genomic_DNA"/>
</dbReference>
<dbReference type="Proteomes" id="UP000298416">
    <property type="component" value="Unassembled WGS sequence"/>
</dbReference>
<keyword evidence="3 4" id="KW-0539">Nucleus</keyword>
<comment type="similarity">
    <text evidence="2 4">Belongs to the Ninja family.</text>
</comment>
<evidence type="ECO:0000256" key="1">
    <source>
        <dbReference type="ARBA" id="ARBA00004123"/>
    </source>
</evidence>
<protein>
    <recommendedName>
        <fullName evidence="4">Ninja-family protein</fullName>
    </recommendedName>
    <alternativeName>
        <fullName evidence="4">ABI-binding protein</fullName>
    </alternativeName>
</protein>
<evidence type="ECO:0000256" key="5">
    <source>
        <dbReference type="SAM" id="MobiDB-lite"/>
    </source>
</evidence>
<organism evidence="8">
    <name type="scientific">Salvia splendens</name>
    <name type="common">Scarlet sage</name>
    <dbReference type="NCBI Taxonomy" id="180675"/>
    <lineage>
        <taxon>Eukaryota</taxon>
        <taxon>Viridiplantae</taxon>
        <taxon>Streptophyta</taxon>
        <taxon>Embryophyta</taxon>
        <taxon>Tracheophyta</taxon>
        <taxon>Spermatophyta</taxon>
        <taxon>Magnoliopsida</taxon>
        <taxon>eudicotyledons</taxon>
        <taxon>Gunneridae</taxon>
        <taxon>Pentapetalae</taxon>
        <taxon>asterids</taxon>
        <taxon>lamiids</taxon>
        <taxon>Lamiales</taxon>
        <taxon>Lamiaceae</taxon>
        <taxon>Nepetoideae</taxon>
        <taxon>Mentheae</taxon>
        <taxon>Salviinae</taxon>
        <taxon>Salvia</taxon>
        <taxon>Salvia subgen. Calosphace</taxon>
        <taxon>core Calosphace</taxon>
    </lineage>
</organism>
<dbReference type="PANTHER" id="PTHR31413:SF31">
    <property type="entry name" value="NINJA-FAMILY PROTEIN AFP3"/>
    <property type="match status" value="1"/>
</dbReference>
<dbReference type="GO" id="GO:0007165">
    <property type="term" value="P:signal transduction"/>
    <property type="evidence" value="ECO:0007669"/>
    <property type="project" value="InterPro"/>
</dbReference>
<accession>A0A8X8VUP6</accession>
<evidence type="ECO:0000259" key="7">
    <source>
        <dbReference type="Pfam" id="PF16135"/>
    </source>
</evidence>
<keyword evidence="9" id="KW-1185">Reference proteome</keyword>
<sequence length="254" mass="26633">MEGSKEHRDTARRLVGAEGSSRDLVPKVVRRSGAPTGNAGREREELELSLGLSTNGRFGVDLASKRMRRSSSVTNVTLNADSAGNGGPELVRTCSMLPEFGTMMMDKLKSVAGGSGLQVHAAANGALKPNGAGSTELPKPSVESKGNLVNGANQANTTGGSCAGGQPAALIVSIDEALMKSGMVDMPYVSTKGYEPNHSKTEGFLYRYKRGEEVKIVCVCHGLFLTPTEFVRHGGGGDVAFPLKHIVVTPFSPC</sequence>
<comment type="subcellular location">
    <subcellularLocation>
        <location evidence="1 4">Nucleus</location>
    </subcellularLocation>
</comment>
<dbReference type="InterPro" id="IPR032308">
    <property type="entry name" value="TDBD"/>
</dbReference>
<evidence type="ECO:0000259" key="6">
    <source>
        <dbReference type="Pfam" id="PF07897"/>
    </source>
</evidence>
<comment type="function">
    <text evidence="4">Acts as a negative regulator of abscisic acid (ABA) response.</text>
</comment>
<dbReference type="Pfam" id="PF16135">
    <property type="entry name" value="TDBD"/>
    <property type="match status" value="1"/>
</dbReference>
<evidence type="ECO:0000256" key="3">
    <source>
        <dbReference type="ARBA" id="ARBA00023242"/>
    </source>
</evidence>
<evidence type="ECO:0000256" key="4">
    <source>
        <dbReference type="RuleBase" id="RU369029"/>
    </source>
</evidence>
<feature type="compositionally biased region" description="Basic and acidic residues" evidence="5">
    <location>
        <begin position="1"/>
        <end position="12"/>
    </location>
</feature>
<dbReference type="GO" id="GO:0045892">
    <property type="term" value="P:negative regulation of DNA-templated transcription"/>
    <property type="evidence" value="ECO:0007669"/>
    <property type="project" value="TreeGrafter"/>
</dbReference>